<evidence type="ECO:0000256" key="1">
    <source>
        <dbReference type="SAM" id="MobiDB-lite"/>
    </source>
</evidence>
<dbReference type="Proteomes" id="UP001497623">
    <property type="component" value="Unassembled WGS sequence"/>
</dbReference>
<keyword evidence="2" id="KW-1133">Transmembrane helix</keyword>
<dbReference type="NCBIfam" id="NF041940">
    <property type="entry name" value="choice_anch_X"/>
    <property type="match status" value="1"/>
</dbReference>
<name>A0AAV2QC96_MEGNR</name>
<evidence type="ECO:0000256" key="2">
    <source>
        <dbReference type="SAM" id="Phobius"/>
    </source>
</evidence>
<dbReference type="AlphaFoldDB" id="A0AAV2QC96"/>
<proteinExistence type="predicted"/>
<reference evidence="3 4" key="1">
    <citation type="submission" date="2024-05" db="EMBL/GenBank/DDBJ databases">
        <authorList>
            <person name="Wallberg A."/>
        </authorList>
    </citation>
    <scope>NUCLEOTIDE SEQUENCE [LARGE SCALE GENOMIC DNA]</scope>
</reference>
<keyword evidence="4" id="KW-1185">Reference proteome</keyword>
<organism evidence="3 4">
    <name type="scientific">Meganyctiphanes norvegica</name>
    <name type="common">Northern krill</name>
    <name type="synonym">Thysanopoda norvegica</name>
    <dbReference type="NCBI Taxonomy" id="48144"/>
    <lineage>
        <taxon>Eukaryota</taxon>
        <taxon>Metazoa</taxon>
        <taxon>Ecdysozoa</taxon>
        <taxon>Arthropoda</taxon>
        <taxon>Crustacea</taxon>
        <taxon>Multicrustacea</taxon>
        <taxon>Malacostraca</taxon>
        <taxon>Eumalacostraca</taxon>
        <taxon>Eucarida</taxon>
        <taxon>Euphausiacea</taxon>
        <taxon>Euphausiidae</taxon>
        <taxon>Meganyctiphanes</taxon>
    </lineage>
</organism>
<keyword evidence="2" id="KW-0812">Transmembrane</keyword>
<evidence type="ECO:0000313" key="3">
    <source>
        <dbReference type="EMBL" id="CAL4077609.1"/>
    </source>
</evidence>
<feature type="region of interest" description="Disordered" evidence="1">
    <location>
        <begin position="394"/>
        <end position="522"/>
    </location>
</feature>
<gene>
    <name evidence="3" type="ORF">MNOR_LOCUS10456</name>
</gene>
<accession>A0AAV2QC96</accession>
<sequence length="522" mass="57286">MSMAVHGLSVLQHCLPDLPKKVETWSSSSNVTFPAKLKIYAKVSAGYSAVLNASVIAHIEPPDGFDTILLPLNDNGIGADLGAGDGIYSSYFTQITSDGRYGLAVTVNTNNHTSIVKGYNKSNGDDMNTQGGPTSAIVRRQLPVELSTLPKPEPYFHPKNLLSPRPVNDQDVAPNSQRSARMVMINAMPTTRFSSGGAFKVNNFRPGDYQSPGRVTDLLVERVNLHEATIDLVWTSTGNDLDYGTADALELRYVNHDSQRLVEHFENHGHVVTEQYLQEGDLIPQRAGERHKLQFKLNNLGTDQLEGRVYFVAVRAHDEAGNIGDVSNVARAYFPLKQYRQKKKEMTRLNQLSGIVVLVVLVVVILIIIAFVMIVKMMHVRRGKKMDDDIPFTTTPMSTLNRRSKRASVYTVNRSSAYNTNRSTSSARRNSLSANRNSYSAHRNSISAHRNSISGHTNNISGHTNGISAHRNSISGHTNSTSGHTDNISAHRNSISGPTNSISAHRNSISGPTNSISSKFSK</sequence>
<dbReference type="EMBL" id="CAXKWB010005272">
    <property type="protein sequence ID" value="CAL4077609.1"/>
    <property type="molecule type" value="Genomic_DNA"/>
</dbReference>
<feature type="compositionally biased region" description="Low complexity" evidence="1">
    <location>
        <begin position="418"/>
        <end position="440"/>
    </location>
</feature>
<feature type="compositionally biased region" description="Polar residues" evidence="1">
    <location>
        <begin position="441"/>
        <end position="522"/>
    </location>
</feature>
<feature type="transmembrane region" description="Helical" evidence="2">
    <location>
        <begin position="352"/>
        <end position="375"/>
    </location>
</feature>
<feature type="non-terminal residue" evidence="3">
    <location>
        <position position="522"/>
    </location>
</feature>
<protein>
    <submittedName>
        <fullName evidence="3">Uncharacterized protein</fullName>
    </submittedName>
</protein>
<keyword evidence="2" id="KW-0472">Membrane</keyword>
<evidence type="ECO:0000313" key="4">
    <source>
        <dbReference type="Proteomes" id="UP001497623"/>
    </source>
</evidence>
<dbReference type="Gene3D" id="1.20.5.340">
    <property type="match status" value="1"/>
</dbReference>
<comment type="caution">
    <text evidence="3">The sequence shown here is derived from an EMBL/GenBank/DDBJ whole genome shotgun (WGS) entry which is preliminary data.</text>
</comment>